<name>A0A4Q0I7Q3_9FIRM</name>
<feature type="coiled-coil region" evidence="1">
    <location>
        <begin position="33"/>
        <end position="60"/>
    </location>
</feature>
<feature type="region of interest" description="Disordered" evidence="2">
    <location>
        <begin position="509"/>
        <end position="550"/>
    </location>
</feature>
<evidence type="ECO:0000313" key="4">
    <source>
        <dbReference type="Proteomes" id="UP000289166"/>
    </source>
</evidence>
<evidence type="ECO:0000313" key="3">
    <source>
        <dbReference type="EMBL" id="RXE60441.1"/>
    </source>
</evidence>
<accession>A0A4Q0I7Q3</accession>
<dbReference type="OrthoDB" id="2082780at2"/>
<protein>
    <submittedName>
        <fullName evidence="3">Uncharacterized protein</fullName>
    </submittedName>
</protein>
<comment type="caution">
    <text evidence="3">The sequence shown here is derived from an EMBL/GenBank/DDBJ whole genome shotgun (WGS) entry which is preliminary data.</text>
</comment>
<gene>
    <name evidence="3" type="ORF">EFD62_00420</name>
</gene>
<feature type="coiled-coil region" evidence="1">
    <location>
        <begin position="472"/>
        <end position="499"/>
    </location>
</feature>
<dbReference type="EMBL" id="RLII01000001">
    <property type="protein sequence ID" value="RXE60441.1"/>
    <property type="molecule type" value="Genomic_DNA"/>
</dbReference>
<proteinExistence type="predicted"/>
<keyword evidence="1" id="KW-0175">Coiled coil</keyword>
<evidence type="ECO:0000256" key="1">
    <source>
        <dbReference type="SAM" id="Coils"/>
    </source>
</evidence>
<evidence type="ECO:0000256" key="2">
    <source>
        <dbReference type="SAM" id="MobiDB-lite"/>
    </source>
</evidence>
<dbReference type="Proteomes" id="UP000289166">
    <property type="component" value="Unassembled WGS sequence"/>
</dbReference>
<feature type="coiled-coil region" evidence="1">
    <location>
        <begin position="379"/>
        <end position="442"/>
    </location>
</feature>
<feature type="compositionally biased region" description="Basic and acidic residues" evidence="2">
    <location>
        <begin position="519"/>
        <end position="531"/>
    </location>
</feature>
<keyword evidence="4" id="KW-1185">Reference proteome</keyword>
<sequence>MSGWDYIMPHRLLVNRSLRKASDNLRLHIDEYQLKYDREIERYTAEIEQAKAEKESAFESAKSSLINELSKDSTLFEKVHEGLIAYADLFFRRQCLNRVYEIKKLEMQALIEYGDFLTEQMRLIGEEIDILEERKDRLTLQAQVNDILELLSLSGCDIAIDSDKNAQTLLAKVIELIESTEDGDWIKKQSLRTLRSILQERVDFLPVIQYITWTIQQKVQLSRQLSIERRKANEDKKIKASELREVSESIDTLTRELDEQARIVREFWAVPITQLNVQKSYLYAKKNEAYDEYKTVSEKIESIKKLQTSDSSWDELWSRKKELRECIIPGLKNEIASVNSELKQWFLRREMIYSLCKRNNVFLISDNNAIESDEYRIINNRLTELYRIEEDSNKREEERFKVESAQIQQRRKEKIEELTAKIKIAEKNLAEKNYALSQATQQLLNSKRHDKRFFLLKIFAESEEVSKAKKALQIATKQKKEVDNLLSGLKAELSKAIDKFDKELKDCRPKPYCPTAAESDEREKLEHRRAELLSNPGKRKSVQKEKKDEG</sequence>
<dbReference type="AlphaFoldDB" id="A0A4Q0I7Q3"/>
<organism evidence="3 4">
    <name type="scientific">Acetivibrio mesophilus</name>
    <dbReference type="NCBI Taxonomy" id="2487273"/>
    <lineage>
        <taxon>Bacteria</taxon>
        <taxon>Bacillati</taxon>
        <taxon>Bacillota</taxon>
        <taxon>Clostridia</taxon>
        <taxon>Eubacteriales</taxon>
        <taxon>Oscillospiraceae</taxon>
        <taxon>Acetivibrio</taxon>
    </lineage>
</organism>
<reference evidence="4" key="1">
    <citation type="submission" date="2018-11" db="EMBL/GenBank/DDBJ databases">
        <title>Genome sequencing of a novel mesophilic and cellulolytic organism within the genus Hungateiclostridium.</title>
        <authorList>
            <person name="Rettenmaier R."/>
            <person name="Liebl W."/>
            <person name="Zverlov V."/>
        </authorList>
    </citation>
    <scope>NUCLEOTIDE SEQUENCE [LARGE SCALE GENOMIC DNA]</scope>
    <source>
        <strain evidence="4">N2K1</strain>
    </source>
</reference>
<dbReference type="RefSeq" id="WP_128705547.1">
    <property type="nucleotide sequence ID" value="NZ_RLII01000001.1"/>
</dbReference>